<keyword evidence="1" id="KW-1133">Transmembrane helix</keyword>
<gene>
    <name evidence="2" type="ORF">ACFQ03_11720</name>
</gene>
<accession>A0ABW3D8Z4</accession>
<dbReference type="Proteomes" id="UP001597120">
    <property type="component" value="Unassembled WGS sequence"/>
</dbReference>
<organism evidence="2 3">
    <name type="scientific">Paenibacillus residui</name>
    <dbReference type="NCBI Taxonomy" id="629724"/>
    <lineage>
        <taxon>Bacteria</taxon>
        <taxon>Bacillati</taxon>
        <taxon>Bacillota</taxon>
        <taxon>Bacilli</taxon>
        <taxon>Bacillales</taxon>
        <taxon>Paenibacillaceae</taxon>
        <taxon>Paenibacillus</taxon>
    </lineage>
</organism>
<keyword evidence="3" id="KW-1185">Reference proteome</keyword>
<dbReference type="Pfam" id="PF10066">
    <property type="entry name" value="DUF2304"/>
    <property type="match status" value="1"/>
</dbReference>
<proteinExistence type="predicted"/>
<dbReference type="EMBL" id="JBHTIU010000036">
    <property type="protein sequence ID" value="MFD0869821.1"/>
    <property type="molecule type" value="Genomic_DNA"/>
</dbReference>
<keyword evidence="1" id="KW-0472">Membrane</keyword>
<evidence type="ECO:0000256" key="1">
    <source>
        <dbReference type="SAM" id="Phobius"/>
    </source>
</evidence>
<feature type="transmembrane region" description="Helical" evidence="1">
    <location>
        <begin position="6"/>
        <end position="22"/>
    </location>
</feature>
<comment type="caution">
    <text evidence="2">The sequence shown here is derived from an EMBL/GenBank/DDBJ whole genome shotgun (WGS) entry which is preliminary data.</text>
</comment>
<name>A0ABW3D8Z4_9BACL</name>
<evidence type="ECO:0000313" key="3">
    <source>
        <dbReference type="Proteomes" id="UP001597120"/>
    </source>
</evidence>
<sequence length="123" mass="14403">MNIFLLSVLFSLLFLFITLELIRRQKIAERYSLLWLILALIMLVSSFFPEWLNAASRLLHIYYAPSLLFFIGLIFSLLLIMHLTIVISKLQRQMTRMIQEVALLKAQKEGEEASYDRSSHRIG</sequence>
<evidence type="ECO:0000313" key="2">
    <source>
        <dbReference type="EMBL" id="MFD0869821.1"/>
    </source>
</evidence>
<feature type="transmembrane region" description="Helical" evidence="1">
    <location>
        <begin position="31"/>
        <end position="49"/>
    </location>
</feature>
<protein>
    <submittedName>
        <fullName evidence="2">DUF2304 domain-containing protein</fullName>
    </submittedName>
</protein>
<dbReference type="InterPro" id="IPR019277">
    <property type="entry name" value="DUF2304"/>
</dbReference>
<dbReference type="RefSeq" id="WP_144939598.1">
    <property type="nucleotide sequence ID" value="NZ_JBHTIU010000036.1"/>
</dbReference>
<keyword evidence="1" id="KW-0812">Transmembrane</keyword>
<reference evidence="3" key="1">
    <citation type="journal article" date="2019" name="Int. J. Syst. Evol. Microbiol.">
        <title>The Global Catalogue of Microorganisms (GCM) 10K type strain sequencing project: providing services to taxonomists for standard genome sequencing and annotation.</title>
        <authorList>
            <consortium name="The Broad Institute Genomics Platform"/>
            <consortium name="The Broad Institute Genome Sequencing Center for Infectious Disease"/>
            <person name="Wu L."/>
            <person name="Ma J."/>
        </authorList>
    </citation>
    <scope>NUCLEOTIDE SEQUENCE [LARGE SCALE GENOMIC DNA]</scope>
    <source>
        <strain evidence="3">CCUG 57263</strain>
    </source>
</reference>
<feature type="transmembrane region" description="Helical" evidence="1">
    <location>
        <begin position="61"/>
        <end position="87"/>
    </location>
</feature>